<dbReference type="InterPro" id="IPR006120">
    <property type="entry name" value="Resolvase_HTH_dom"/>
</dbReference>
<feature type="domain" description="Resolvase HTH" evidence="1">
    <location>
        <begin position="138"/>
        <end position="175"/>
    </location>
</feature>
<accession>A0ABT9QAQ2</accession>
<dbReference type="RefSeq" id="WP_307557143.1">
    <property type="nucleotide sequence ID" value="NZ_JAUSQU010000001.1"/>
</dbReference>
<protein>
    <submittedName>
        <fullName evidence="2">Transposase</fullName>
    </submittedName>
</protein>
<organism evidence="2 3">
    <name type="scientific">Streptosporangium lutulentum</name>
    <dbReference type="NCBI Taxonomy" id="1461250"/>
    <lineage>
        <taxon>Bacteria</taxon>
        <taxon>Bacillati</taxon>
        <taxon>Actinomycetota</taxon>
        <taxon>Actinomycetes</taxon>
        <taxon>Streptosporangiales</taxon>
        <taxon>Streptosporangiaceae</taxon>
        <taxon>Streptosporangium</taxon>
    </lineage>
</organism>
<proteinExistence type="predicted"/>
<comment type="caution">
    <text evidence="2">The sequence shown here is derived from an EMBL/GenBank/DDBJ whole genome shotgun (WGS) entry which is preliminary data.</text>
</comment>
<sequence length="190" mass="20828">MRHTCACGDACCLPLLFPSLTNLEIVHVAVTEKCVLISARDAVSQPCCRSCGTEGTRRHGSYLRRVHHGAAEDRSVVIEIEVTRYQCDNPGCQLATFTHDIPALAPRRARRTPAMRTTPELLARAAGGRTAARLRGKLTARQQAELVRMHATGDCTIADLMEVFSVGRVTVYRVLDRTKTTGTTDAEVPR</sequence>
<evidence type="ECO:0000313" key="2">
    <source>
        <dbReference type="EMBL" id="MDP9843139.1"/>
    </source>
</evidence>
<keyword evidence="3" id="KW-1185">Reference proteome</keyword>
<evidence type="ECO:0000259" key="1">
    <source>
        <dbReference type="Pfam" id="PF02796"/>
    </source>
</evidence>
<reference evidence="2 3" key="1">
    <citation type="submission" date="2023-07" db="EMBL/GenBank/DDBJ databases">
        <title>Sequencing the genomes of 1000 actinobacteria strains.</title>
        <authorList>
            <person name="Klenk H.-P."/>
        </authorList>
    </citation>
    <scope>NUCLEOTIDE SEQUENCE [LARGE SCALE GENOMIC DNA]</scope>
    <source>
        <strain evidence="2 3">DSM 46740</strain>
    </source>
</reference>
<name>A0ABT9QAQ2_9ACTN</name>
<evidence type="ECO:0000313" key="3">
    <source>
        <dbReference type="Proteomes" id="UP001225356"/>
    </source>
</evidence>
<dbReference type="EMBL" id="JAUSQU010000001">
    <property type="protein sequence ID" value="MDP9843139.1"/>
    <property type="molecule type" value="Genomic_DNA"/>
</dbReference>
<dbReference type="Pfam" id="PF02796">
    <property type="entry name" value="HTH_7"/>
    <property type="match status" value="1"/>
</dbReference>
<dbReference type="Proteomes" id="UP001225356">
    <property type="component" value="Unassembled WGS sequence"/>
</dbReference>
<gene>
    <name evidence="2" type="ORF">J2853_002350</name>
</gene>